<reference evidence="2" key="1">
    <citation type="submission" date="2023-03" db="EMBL/GenBank/DDBJ databases">
        <title>Massive genome expansion in bonnet fungi (Mycena s.s.) driven by repeated elements and novel gene families across ecological guilds.</title>
        <authorList>
            <consortium name="Lawrence Berkeley National Laboratory"/>
            <person name="Harder C.B."/>
            <person name="Miyauchi S."/>
            <person name="Viragh M."/>
            <person name="Kuo A."/>
            <person name="Thoen E."/>
            <person name="Andreopoulos B."/>
            <person name="Lu D."/>
            <person name="Skrede I."/>
            <person name="Drula E."/>
            <person name="Henrissat B."/>
            <person name="Morin E."/>
            <person name="Kohler A."/>
            <person name="Barry K."/>
            <person name="LaButti K."/>
            <person name="Morin E."/>
            <person name="Salamov A."/>
            <person name="Lipzen A."/>
            <person name="Mereny Z."/>
            <person name="Hegedus B."/>
            <person name="Baldrian P."/>
            <person name="Stursova M."/>
            <person name="Weitz H."/>
            <person name="Taylor A."/>
            <person name="Grigoriev I.V."/>
            <person name="Nagy L.G."/>
            <person name="Martin F."/>
            <person name="Kauserud H."/>
        </authorList>
    </citation>
    <scope>NUCLEOTIDE SEQUENCE</scope>
    <source>
        <strain evidence="2">CBHHK002</strain>
    </source>
</reference>
<accession>A0AAD7A3W1</accession>
<name>A0AAD7A3W1_9AGAR</name>
<evidence type="ECO:0000313" key="3">
    <source>
        <dbReference type="Proteomes" id="UP001218218"/>
    </source>
</evidence>
<protein>
    <submittedName>
        <fullName evidence="2">Uncharacterized protein</fullName>
    </submittedName>
</protein>
<feature type="region of interest" description="Disordered" evidence="1">
    <location>
        <begin position="78"/>
        <end position="97"/>
    </location>
</feature>
<keyword evidence="3" id="KW-1185">Reference proteome</keyword>
<dbReference type="AlphaFoldDB" id="A0AAD7A3W1"/>
<proteinExistence type="predicted"/>
<evidence type="ECO:0000313" key="2">
    <source>
        <dbReference type="EMBL" id="KAJ7348470.1"/>
    </source>
</evidence>
<gene>
    <name evidence="2" type="ORF">DFH08DRAFT_639882</name>
</gene>
<organism evidence="2 3">
    <name type="scientific">Mycena albidolilacea</name>
    <dbReference type="NCBI Taxonomy" id="1033008"/>
    <lineage>
        <taxon>Eukaryota</taxon>
        <taxon>Fungi</taxon>
        <taxon>Dikarya</taxon>
        <taxon>Basidiomycota</taxon>
        <taxon>Agaricomycotina</taxon>
        <taxon>Agaricomycetes</taxon>
        <taxon>Agaricomycetidae</taxon>
        <taxon>Agaricales</taxon>
        <taxon>Marasmiineae</taxon>
        <taxon>Mycenaceae</taxon>
        <taxon>Mycena</taxon>
    </lineage>
</organism>
<feature type="non-terminal residue" evidence="2">
    <location>
        <position position="97"/>
    </location>
</feature>
<evidence type="ECO:0000256" key="1">
    <source>
        <dbReference type="SAM" id="MobiDB-lite"/>
    </source>
</evidence>
<dbReference type="EMBL" id="JARIHO010000017">
    <property type="protein sequence ID" value="KAJ7348470.1"/>
    <property type="molecule type" value="Genomic_DNA"/>
</dbReference>
<comment type="caution">
    <text evidence="2">The sequence shown here is derived from an EMBL/GenBank/DDBJ whole genome shotgun (WGS) entry which is preliminary data.</text>
</comment>
<dbReference type="Proteomes" id="UP001218218">
    <property type="component" value="Unassembled WGS sequence"/>
</dbReference>
<sequence length="97" mass="10696">VSGKVITHRLLDVLFAPTCGHNLISISRLDDAGLEAKFSHGKVEFVRRSDGRVMATGSKTGRLYPLAARARKQVQTEAREGVHAAVEASNKTWDDWH</sequence>
<feature type="non-terminal residue" evidence="2">
    <location>
        <position position="1"/>
    </location>
</feature>